<protein>
    <submittedName>
        <fullName evidence="1">Uncharacterized protein</fullName>
    </submittedName>
</protein>
<dbReference type="Proteomes" id="UP000823634">
    <property type="component" value="Unassembled WGS sequence"/>
</dbReference>
<evidence type="ECO:0000313" key="1">
    <source>
        <dbReference type="EMBL" id="MBO8426367.1"/>
    </source>
</evidence>
<reference evidence="1" key="1">
    <citation type="submission" date="2020-10" db="EMBL/GenBank/DDBJ databases">
        <authorList>
            <person name="Gilroy R."/>
        </authorList>
    </citation>
    <scope>NUCLEOTIDE SEQUENCE</scope>
    <source>
        <strain evidence="1">17113</strain>
    </source>
</reference>
<evidence type="ECO:0000313" key="2">
    <source>
        <dbReference type="Proteomes" id="UP000823634"/>
    </source>
</evidence>
<comment type="caution">
    <text evidence="1">The sequence shown here is derived from an EMBL/GenBank/DDBJ whole genome shotgun (WGS) entry which is preliminary data.</text>
</comment>
<accession>A0A9D9GVW9</accession>
<organism evidence="1 2">
    <name type="scientific">Candidatus Alloenteromonas pullistercoris</name>
    <dbReference type="NCBI Taxonomy" id="2840785"/>
    <lineage>
        <taxon>Bacteria</taxon>
        <taxon>Bacillati</taxon>
        <taxon>Bacillota</taxon>
        <taxon>Bacillota incertae sedis</taxon>
        <taxon>Candidatus Alloenteromonas</taxon>
    </lineage>
</organism>
<sequence length="194" mass="20713">MKSGTKITIAVLTTALIVGGAAAALSIYDRELSSVEDADRITVTMPGKSDAGTYTSLYVWCIHDSIATEDHKSEPLGPVFGLQLISAYEAGDERVTAGEEGYYTVDLSDELPNGLSLSGFLGTGGYIGAIVSYSTEDLGSKIQSADIDISLSGDHKLTLPQSDRAPVEDEVTPYSRSLFGDFLSWIGHKRNLQK</sequence>
<name>A0A9D9GVW9_9FIRM</name>
<proteinExistence type="predicted"/>
<dbReference type="AlphaFoldDB" id="A0A9D9GVW9"/>
<dbReference type="EMBL" id="JADINA010000022">
    <property type="protein sequence ID" value="MBO8426367.1"/>
    <property type="molecule type" value="Genomic_DNA"/>
</dbReference>
<reference evidence="1" key="2">
    <citation type="journal article" date="2021" name="PeerJ">
        <title>Extensive microbial diversity within the chicken gut microbiome revealed by metagenomics and culture.</title>
        <authorList>
            <person name="Gilroy R."/>
            <person name="Ravi A."/>
            <person name="Getino M."/>
            <person name="Pursley I."/>
            <person name="Horton D.L."/>
            <person name="Alikhan N.F."/>
            <person name="Baker D."/>
            <person name="Gharbi K."/>
            <person name="Hall N."/>
            <person name="Watson M."/>
            <person name="Adriaenssens E.M."/>
            <person name="Foster-Nyarko E."/>
            <person name="Jarju S."/>
            <person name="Secka A."/>
            <person name="Antonio M."/>
            <person name="Oren A."/>
            <person name="Chaudhuri R.R."/>
            <person name="La Ragione R."/>
            <person name="Hildebrand F."/>
            <person name="Pallen M.J."/>
        </authorList>
    </citation>
    <scope>NUCLEOTIDE SEQUENCE</scope>
    <source>
        <strain evidence="1">17113</strain>
    </source>
</reference>
<gene>
    <name evidence="1" type="ORF">IAC61_03495</name>
</gene>